<dbReference type="Proteomes" id="UP000031516">
    <property type="component" value="Unassembled WGS sequence"/>
</dbReference>
<dbReference type="GO" id="GO:0016279">
    <property type="term" value="F:protein-lysine N-methyltransferase activity"/>
    <property type="evidence" value="ECO:0007669"/>
    <property type="project" value="UniProtKB-UniRule"/>
</dbReference>
<dbReference type="Gene3D" id="3.40.50.150">
    <property type="entry name" value="Vaccinia Virus protein VP39"/>
    <property type="match status" value="1"/>
</dbReference>
<dbReference type="GO" id="GO:0005737">
    <property type="term" value="C:cytoplasm"/>
    <property type="evidence" value="ECO:0007669"/>
    <property type="project" value="UniProtKB-SubCell"/>
</dbReference>
<evidence type="ECO:0000256" key="4">
    <source>
        <dbReference type="ARBA" id="ARBA00022603"/>
    </source>
</evidence>
<dbReference type="Pfam" id="PF13847">
    <property type="entry name" value="Methyltransf_31"/>
    <property type="match status" value="1"/>
</dbReference>
<comment type="subcellular location">
    <subcellularLocation>
        <location evidence="1 7">Cytoplasm</location>
    </subcellularLocation>
</comment>
<name>A0A0A8L2G0_9SACH</name>
<dbReference type="OrthoDB" id="10069295at2759"/>
<keyword evidence="4 7" id="KW-0489">Methyltransferase</keyword>
<evidence type="ECO:0000256" key="6">
    <source>
        <dbReference type="ARBA" id="ARBA00022691"/>
    </source>
</evidence>
<accession>A0A0A8L2G0</accession>
<dbReference type="InterPro" id="IPR029063">
    <property type="entry name" value="SAM-dependent_MTases_sf"/>
</dbReference>
<dbReference type="EC" id="2.1.1.-" evidence="7"/>
<proteinExistence type="inferred from homology"/>
<dbReference type="AlphaFoldDB" id="A0A0A8L2G0"/>
<comment type="function">
    <text evidence="7">S-adenosyl-L-methionine-dependent protein-lysine N-methyltransferase that mono- and dimethylates elongation factor 1-alpha at 'Lys-316'. May play a role in intracellular transport.</text>
</comment>
<protein>
    <recommendedName>
        <fullName evidence="7">Protein-lysine N-methyltransferase EFM4</fullName>
        <ecNumber evidence="7">2.1.1.-</ecNumber>
    </recommendedName>
    <alternativeName>
        <fullName evidence="7">Elongation factor methyltransferase 4</fullName>
    </alternativeName>
</protein>
<dbReference type="GO" id="GO:0016192">
    <property type="term" value="P:vesicle-mediated transport"/>
    <property type="evidence" value="ECO:0007669"/>
    <property type="project" value="UniProtKB-UniRule"/>
</dbReference>
<dbReference type="PANTHER" id="PTHR12843:SF5">
    <property type="entry name" value="EEF1A LYSINE METHYLTRANSFERASE 2"/>
    <property type="match status" value="1"/>
</dbReference>
<keyword evidence="3 7" id="KW-0963">Cytoplasm</keyword>
<sequence length="232" mass="26020">MEDTTKLNTSKLGTKEYWDNFYSVEKQNFEENSEDTGECWFADSDAEEKMVEFLLDNLGEYKIQDNCSMIDLGTGNGHLLFSLLEEGFKGALLGVDYSEKSVEFATEILDNKYSESENVKFVAADIFSEQWTPGEFDVVLDKGTLDAIALSGITFQDNKTVVDVYPKVIEKILGQNGVLLITSCNFTEDELIKIIETDSLKKWKSINYPVFEFGGMKGATICSVAFVKTSTK</sequence>
<dbReference type="CDD" id="cd02440">
    <property type="entry name" value="AdoMet_MTases"/>
    <property type="match status" value="1"/>
</dbReference>
<keyword evidence="10" id="KW-1185">Reference proteome</keyword>
<evidence type="ECO:0000313" key="10">
    <source>
        <dbReference type="Proteomes" id="UP000031516"/>
    </source>
</evidence>
<reference evidence="9 10" key="1">
    <citation type="submission" date="2014-03" db="EMBL/GenBank/DDBJ databases">
        <title>The genome of Kluyveromyces dobzhanskii.</title>
        <authorList>
            <person name="Nystedt B."/>
            <person name="Astrom S."/>
        </authorList>
    </citation>
    <scope>NUCLEOTIDE SEQUENCE [LARGE SCALE GENOMIC DNA]</scope>
    <source>
        <strain evidence="9 10">CBS 2104</strain>
    </source>
</reference>
<dbReference type="FunFam" id="3.40.50.150:FF:000287">
    <property type="entry name" value="Protein-lysine N-methyltransferase EFM4"/>
    <property type="match status" value="1"/>
</dbReference>
<organism evidence="9 10">
    <name type="scientific">Kluyveromyces dobzhanskii CBS 2104</name>
    <dbReference type="NCBI Taxonomy" id="1427455"/>
    <lineage>
        <taxon>Eukaryota</taxon>
        <taxon>Fungi</taxon>
        <taxon>Dikarya</taxon>
        <taxon>Ascomycota</taxon>
        <taxon>Saccharomycotina</taxon>
        <taxon>Saccharomycetes</taxon>
        <taxon>Saccharomycetales</taxon>
        <taxon>Saccharomycetaceae</taxon>
        <taxon>Kluyveromyces</taxon>
    </lineage>
</organism>
<dbReference type="InterPro" id="IPR026635">
    <property type="entry name" value="Efm4/METTL10"/>
</dbReference>
<evidence type="ECO:0000256" key="7">
    <source>
        <dbReference type="HAMAP-Rule" id="MF_03188"/>
    </source>
</evidence>
<gene>
    <name evidence="7" type="primary">EFM4</name>
    <name evidence="9" type="ORF">KLDO_g1385</name>
</gene>
<evidence type="ECO:0000313" key="9">
    <source>
        <dbReference type="EMBL" id="CDO93080.1"/>
    </source>
</evidence>
<keyword evidence="5 7" id="KW-0808">Transferase</keyword>
<evidence type="ECO:0000259" key="8">
    <source>
        <dbReference type="Pfam" id="PF13847"/>
    </source>
</evidence>
<comment type="caution">
    <text evidence="9">The sequence shown here is derived from an EMBL/GenBank/DDBJ whole genome shotgun (WGS) entry which is preliminary data.</text>
</comment>
<evidence type="ECO:0000256" key="5">
    <source>
        <dbReference type="ARBA" id="ARBA00022679"/>
    </source>
</evidence>
<evidence type="ECO:0000256" key="2">
    <source>
        <dbReference type="ARBA" id="ARBA00022448"/>
    </source>
</evidence>
<keyword evidence="6 7" id="KW-0949">S-adenosyl-L-methionine</keyword>
<dbReference type="EMBL" id="CCBQ010000019">
    <property type="protein sequence ID" value="CDO93080.1"/>
    <property type="molecule type" value="Genomic_DNA"/>
</dbReference>
<comment type="similarity">
    <text evidence="7">Belongs to the class I-like SAM-binding methyltransferase superfamily. EFM4 family.</text>
</comment>
<dbReference type="InterPro" id="IPR025714">
    <property type="entry name" value="Methyltranfer_dom"/>
</dbReference>
<keyword evidence="2 7" id="KW-0813">Transport</keyword>
<dbReference type="HAMAP" id="MF_03188">
    <property type="entry name" value="Methyltr_EFM4"/>
    <property type="match status" value="1"/>
</dbReference>
<dbReference type="PANTHER" id="PTHR12843">
    <property type="entry name" value="PROTEIN-LYSINE N-METHYLTRANSFERASE METTL10"/>
    <property type="match status" value="1"/>
</dbReference>
<evidence type="ECO:0000256" key="1">
    <source>
        <dbReference type="ARBA" id="ARBA00004496"/>
    </source>
</evidence>
<evidence type="ECO:0000256" key="3">
    <source>
        <dbReference type="ARBA" id="ARBA00022490"/>
    </source>
</evidence>
<dbReference type="SUPFAM" id="SSF53335">
    <property type="entry name" value="S-adenosyl-L-methionine-dependent methyltransferases"/>
    <property type="match status" value="1"/>
</dbReference>
<feature type="domain" description="Methyltransferase" evidence="8">
    <location>
        <begin position="64"/>
        <end position="215"/>
    </location>
</feature>
<dbReference type="GO" id="GO:0032259">
    <property type="term" value="P:methylation"/>
    <property type="evidence" value="ECO:0007669"/>
    <property type="project" value="UniProtKB-KW"/>
</dbReference>